<dbReference type="Pfam" id="PF07859">
    <property type="entry name" value="Abhydrolase_3"/>
    <property type="match status" value="1"/>
</dbReference>
<feature type="domain" description="Alpha/beta hydrolase fold-3" evidence="4">
    <location>
        <begin position="111"/>
        <end position="313"/>
    </location>
</feature>
<gene>
    <name evidence="5" type="ORF">eBACHOT4E07.25</name>
</gene>
<keyword evidence="3" id="KW-0812">Transmembrane</keyword>
<proteinExistence type="inferred from homology"/>
<evidence type="ECO:0000256" key="1">
    <source>
        <dbReference type="ARBA" id="ARBA00010515"/>
    </source>
</evidence>
<dbReference type="Gene3D" id="3.40.50.1820">
    <property type="entry name" value="alpha/beta hydrolase"/>
    <property type="match status" value="1"/>
</dbReference>
<feature type="transmembrane region" description="Helical" evidence="3">
    <location>
        <begin position="6"/>
        <end position="22"/>
    </location>
</feature>
<dbReference type="PROSITE" id="PS01173">
    <property type="entry name" value="LIPASE_GDXG_HIS"/>
    <property type="match status" value="1"/>
</dbReference>
<sequence>MIRNFLINILFSIPVWLIELVYKFNKDVKRGFIFDSQSRMLFALMPKLDLHKIEDDDIPKIRNLINEKRKNLRLSNKTKKNVITKDHFIDQENNLKLREYIPYKTDNDNVILYFHGGGYVLNSIDTHNLTVSYFSEKLRTRIFSLAYGLSPENKYPHAMNQALSAIDWLVKNGHHIKNISLCGDSAGAHLAASVAHSLSNDQKENVHSQFLIYPMCDPSCASESIELFKDNYLLTKESMKWFWQKFKNNDEDNLKDTFNLLLFNPNKDFPKTIIVTAGFDPLSDEAEKYAFLIHQSGNYVKQLHYPSLFHGFAAMTRLKSANKAVNDFLLEYKKIL</sequence>
<dbReference type="InterPro" id="IPR050300">
    <property type="entry name" value="GDXG_lipolytic_enzyme"/>
</dbReference>
<dbReference type="InterPro" id="IPR013094">
    <property type="entry name" value="AB_hydrolase_3"/>
</dbReference>
<evidence type="ECO:0000256" key="2">
    <source>
        <dbReference type="ARBA" id="ARBA00022801"/>
    </source>
</evidence>
<evidence type="ECO:0000259" key="4">
    <source>
        <dbReference type="Pfam" id="PF07859"/>
    </source>
</evidence>
<organism evidence="5">
    <name type="scientific">uncultured gamma proteobacterium eBACHOT4E07</name>
    <dbReference type="NCBI Taxonomy" id="279908"/>
    <lineage>
        <taxon>Bacteria</taxon>
        <taxon>Pseudomonadati</taxon>
        <taxon>Pseudomonadota</taxon>
        <taxon>Gammaproteobacteria</taxon>
        <taxon>SAR86 cluster</taxon>
        <taxon>environmental samples</taxon>
    </lineage>
</organism>
<keyword evidence="2 5" id="KW-0378">Hydrolase</keyword>
<dbReference type="InterPro" id="IPR002168">
    <property type="entry name" value="Lipase_GDXG_HIS_AS"/>
</dbReference>
<evidence type="ECO:0000313" key="5">
    <source>
        <dbReference type="EMBL" id="AAT38586.1"/>
    </source>
</evidence>
<reference evidence="5" key="1">
    <citation type="journal article" date="2004" name="Environ. Microbiol.">
        <title>Different SAR86 subgroups harbour divergent proteorhodopsins.</title>
        <authorList>
            <person name="Sabehi G."/>
            <person name="Beja O."/>
            <person name="Suzuki M.T."/>
            <person name="Preston C.M."/>
            <person name="DeLong E.F."/>
        </authorList>
    </citation>
    <scope>NUCLEOTIDE SEQUENCE</scope>
</reference>
<accession>Q6IVR2</accession>
<dbReference type="AlphaFoldDB" id="Q6IVR2"/>
<name>Q6IVR2_9GAMM</name>
<dbReference type="PANTHER" id="PTHR48081">
    <property type="entry name" value="AB HYDROLASE SUPERFAMILY PROTEIN C4A8.06C"/>
    <property type="match status" value="1"/>
</dbReference>
<protein>
    <submittedName>
        <fullName evidence="5">Predicted esterase of alpha beta hydrolase fold</fullName>
    </submittedName>
</protein>
<keyword evidence="3" id="KW-0472">Membrane</keyword>
<keyword evidence="3" id="KW-1133">Transmembrane helix</keyword>
<dbReference type="GO" id="GO:0016787">
    <property type="term" value="F:hydrolase activity"/>
    <property type="evidence" value="ECO:0007669"/>
    <property type="project" value="UniProtKB-KW"/>
</dbReference>
<comment type="similarity">
    <text evidence="1">Belongs to the 'GDXG' lipolytic enzyme family.</text>
</comment>
<dbReference type="ESTHER" id="9gamm-q6ivr2">
    <property type="family name" value="Hormone-sensitive_lipase_like"/>
</dbReference>
<dbReference type="PANTHER" id="PTHR48081:SF8">
    <property type="entry name" value="ALPHA_BETA HYDROLASE FOLD-3 DOMAIN-CONTAINING PROTEIN-RELATED"/>
    <property type="match status" value="1"/>
</dbReference>
<dbReference type="EMBL" id="AY619685">
    <property type="protein sequence ID" value="AAT38586.1"/>
    <property type="molecule type" value="Genomic_DNA"/>
</dbReference>
<dbReference type="InterPro" id="IPR029058">
    <property type="entry name" value="AB_hydrolase_fold"/>
</dbReference>
<evidence type="ECO:0000256" key="3">
    <source>
        <dbReference type="SAM" id="Phobius"/>
    </source>
</evidence>
<dbReference type="SUPFAM" id="SSF53474">
    <property type="entry name" value="alpha/beta-Hydrolases"/>
    <property type="match status" value="1"/>
</dbReference>